<dbReference type="Gene3D" id="3.10.490.10">
    <property type="entry name" value="Gamma-glutamyl cyclotransferase-like"/>
    <property type="match status" value="1"/>
</dbReference>
<dbReference type="RefSeq" id="WP_191803530.1">
    <property type="nucleotide sequence ID" value="NZ_JACSQL010000012.1"/>
</dbReference>
<evidence type="ECO:0000259" key="2">
    <source>
        <dbReference type="Pfam" id="PF21986"/>
    </source>
</evidence>
<feature type="domain" description="Amidase" evidence="1">
    <location>
        <begin position="36"/>
        <end position="445"/>
    </location>
</feature>
<evidence type="ECO:0000313" key="3">
    <source>
        <dbReference type="EMBL" id="MBD7970432.1"/>
    </source>
</evidence>
<reference evidence="3 4" key="1">
    <citation type="submission" date="2020-08" db="EMBL/GenBank/DDBJ databases">
        <title>A Genomic Blueprint of the Chicken Gut Microbiome.</title>
        <authorList>
            <person name="Gilroy R."/>
            <person name="Ravi A."/>
            <person name="Getino M."/>
            <person name="Pursley I."/>
            <person name="Horton D.L."/>
            <person name="Alikhan N.-F."/>
            <person name="Baker D."/>
            <person name="Gharbi K."/>
            <person name="Hall N."/>
            <person name="Watson M."/>
            <person name="Adriaenssens E.M."/>
            <person name="Foster-Nyarko E."/>
            <person name="Jarju S."/>
            <person name="Secka A."/>
            <person name="Antonio M."/>
            <person name="Oren A."/>
            <person name="Chaudhuri R."/>
            <person name="La Ragione R.M."/>
            <person name="Hildebrand F."/>
            <person name="Pallen M.J."/>
        </authorList>
    </citation>
    <scope>NUCLEOTIDE SEQUENCE [LARGE SCALE GENOMIC DNA]</scope>
    <source>
        <strain evidence="3 4">Sa2BVA9</strain>
    </source>
</reference>
<proteinExistence type="predicted"/>
<dbReference type="PANTHER" id="PTHR11895:SF169">
    <property type="entry name" value="GLUTAMYL-TRNA(GLN) AMIDOTRANSFERASE"/>
    <property type="match status" value="1"/>
</dbReference>
<dbReference type="InterPro" id="IPR000120">
    <property type="entry name" value="Amidase"/>
</dbReference>
<keyword evidence="4" id="KW-1185">Reference proteome</keyword>
<evidence type="ECO:0000259" key="1">
    <source>
        <dbReference type="Pfam" id="PF01425"/>
    </source>
</evidence>
<feature type="domain" description="Allophanate hydrolase C-terminal" evidence="2">
    <location>
        <begin position="473"/>
        <end position="592"/>
    </location>
</feature>
<dbReference type="InterPro" id="IPR053844">
    <property type="entry name" value="AH_C"/>
</dbReference>
<dbReference type="InterPro" id="IPR023631">
    <property type="entry name" value="Amidase_dom"/>
</dbReference>
<dbReference type="Pfam" id="PF01425">
    <property type="entry name" value="Amidase"/>
    <property type="match status" value="1"/>
</dbReference>
<keyword evidence="3" id="KW-0378">Hydrolase</keyword>
<dbReference type="NCBIfam" id="TIGR02713">
    <property type="entry name" value="allophanate_hyd"/>
    <property type="match status" value="1"/>
</dbReference>
<dbReference type="SUPFAM" id="SSF75304">
    <property type="entry name" value="Amidase signature (AS) enzymes"/>
    <property type="match status" value="1"/>
</dbReference>
<evidence type="ECO:0000313" key="4">
    <source>
        <dbReference type="Proteomes" id="UP000608071"/>
    </source>
</evidence>
<dbReference type="Gene3D" id="3.90.1300.10">
    <property type="entry name" value="Amidase signature (AS) domain"/>
    <property type="match status" value="1"/>
</dbReference>
<dbReference type="EC" id="3.5.1.54" evidence="3"/>
<dbReference type="NCBIfam" id="NF006043">
    <property type="entry name" value="PRK08186.1"/>
    <property type="match status" value="1"/>
</dbReference>
<name>A0ABR8T3S2_9BACL</name>
<sequence length="598" mass="64964">MENICTFTGKASLPKSLTITCLIDLYQEQKITPIQVIEEIIERANADKEMNIWIEAPTMERIAPYLKRLEALDPANFPLWGIPFAVKDNIDVAGYPTTAACPDFQYEPDEHAFVVQKLIDAGAIPVGKTNLDQFATGLVGTRSPYGETHNALKSEMISGGSSSGSSVAVARGQAAFSLGTDTAGSGRVPAALNRLVGFKPSLGAWSVGGVVPASASLDCVTVFTNQLQDALTVDRIVRSVDEEDCWSKAVPLKPRQAPLKLLIPEQTDLFIGPFKAEYEQAWKEALQRIDSLGISIELIDISLFEEAAKLLYGSAWVSERWAGLGDFVQNHPGSVLPVTEQILRSGADKNYDASSVFQALHLLQQYKKKTDVMLDSAVLVLPTCGGTWRREDVALDPLNTNRELGRYTNHCNLLDLCAIAMPGDDAAEDLPFGVTFFTLSGQEHLTEYVAGKFEGRNSPAIESELSVKTETTLVAVCGLHMRGFPLEKQMHDLCARFVMETLTAPNYRLFKLDTLPAKPGMIKVSEGGAQLQLEIWEMPLSAFGKFAASIPAPLGIGKVELEDGREIPGFLCEAYVAESLCDITASGGWKKAVSVTGQ</sequence>
<dbReference type="PANTHER" id="PTHR11895">
    <property type="entry name" value="TRANSAMIDASE"/>
    <property type="match status" value="1"/>
</dbReference>
<organism evidence="3 4">
    <name type="scientific">Paenibacillus gallinarum</name>
    <dbReference type="NCBI Taxonomy" id="2762232"/>
    <lineage>
        <taxon>Bacteria</taxon>
        <taxon>Bacillati</taxon>
        <taxon>Bacillota</taxon>
        <taxon>Bacilli</taxon>
        <taxon>Bacillales</taxon>
        <taxon>Paenibacillaceae</taxon>
        <taxon>Paenibacillus</taxon>
    </lineage>
</organism>
<protein>
    <submittedName>
        <fullName evidence="3">Allophanate hydrolase</fullName>
        <ecNumber evidence="3">3.5.1.54</ecNumber>
    </submittedName>
</protein>
<accession>A0ABR8T3S2</accession>
<dbReference type="Proteomes" id="UP000608071">
    <property type="component" value="Unassembled WGS sequence"/>
</dbReference>
<gene>
    <name evidence="3" type="primary">atzF</name>
    <name evidence="3" type="ORF">H9647_20395</name>
</gene>
<dbReference type="Gene3D" id="1.20.58.1700">
    <property type="match status" value="1"/>
</dbReference>
<dbReference type="GO" id="GO:0004039">
    <property type="term" value="F:allophanate hydrolase activity"/>
    <property type="evidence" value="ECO:0007669"/>
    <property type="project" value="UniProtKB-EC"/>
</dbReference>
<dbReference type="InterPro" id="IPR036928">
    <property type="entry name" value="AS_sf"/>
</dbReference>
<dbReference type="EMBL" id="JACSQL010000012">
    <property type="protein sequence ID" value="MBD7970432.1"/>
    <property type="molecule type" value="Genomic_DNA"/>
</dbReference>
<dbReference type="InterPro" id="IPR014085">
    <property type="entry name" value="Allophanate_hydrolase"/>
</dbReference>
<comment type="caution">
    <text evidence="3">The sequence shown here is derived from an EMBL/GenBank/DDBJ whole genome shotgun (WGS) entry which is preliminary data.</text>
</comment>
<dbReference type="Pfam" id="PF21986">
    <property type="entry name" value="AH_C"/>
    <property type="match status" value="1"/>
</dbReference>